<dbReference type="EMBL" id="JBHUOJ010000012">
    <property type="protein sequence ID" value="MFD2833072.1"/>
    <property type="molecule type" value="Genomic_DNA"/>
</dbReference>
<accession>A0ABW5X3U7</accession>
<evidence type="ECO:0000256" key="1">
    <source>
        <dbReference type="SAM" id="MobiDB-lite"/>
    </source>
</evidence>
<dbReference type="InterPro" id="IPR011047">
    <property type="entry name" value="Quinoprotein_ADH-like_sf"/>
</dbReference>
<evidence type="ECO:0000313" key="2">
    <source>
        <dbReference type="EMBL" id="MFD2833072.1"/>
    </source>
</evidence>
<dbReference type="Gene3D" id="2.130.10.10">
    <property type="entry name" value="YVTN repeat-like/Quinoprotein amine dehydrogenase"/>
    <property type="match status" value="1"/>
</dbReference>
<dbReference type="PANTHER" id="PTHR35340">
    <property type="entry name" value="PQQ ENZYME REPEAT PROTEIN-RELATED"/>
    <property type="match status" value="1"/>
</dbReference>
<protein>
    <submittedName>
        <fullName evidence="2">Aryl-sulfate sulfotransferase</fullName>
    </submittedName>
</protein>
<evidence type="ECO:0000313" key="3">
    <source>
        <dbReference type="Proteomes" id="UP001597438"/>
    </source>
</evidence>
<dbReference type="InterPro" id="IPR053143">
    <property type="entry name" value="Arylsulfate_ST"/>
</dbReference>
<reference evidence="3" key="1">
    <citation type="journal article" date="2019" name="Int. J. Syst. Evol. Microbiol.">
        <title>The Global Catalogue of Microorganisms (GCM) 10K type strain sequencing project: providing services to taxonomists for standard genome sequencing and annotation.</title>
        <authorList>
            <consortium name="The Broad Institute Genomics Platform"/>
            <consortium name="The Broad Institute Genome Sequencing Center for Infectious Disease"/>
            <person name="Wu L."/>
            <person name="Ma J."/>
        </authorList>
    </citation>
    <scope>NUCLEOTIDE SEQUENCE [LARGE SCALE GENOMIC DNA]</scope>
    <source>
        <strain evidence="3">KCTC 52925</strain>
    </source>
</reference>
<dbReference type="InterPro" id="IPR015943">
    <property type="entry name" value="WD40/YVTN_repeat-like_dom_sf"/>
</dbReference>
<dbReference type="SUPFAM" id="SSF50998">
    <property type="entry name" value="Quinoprotein alcohol dehydrogenase-like"/>
    <property type="match status" value="1"/>
</dbReference>
<dbReference type="Proteomes" id="UP001597438">
    <property type="component" value="Unassembled WGS sequence"/>
</dbReference>
<keyword evidence="3" id="KW-1185">Reference proteome</keyword>
<feature type="region of interest" description="Disordered" evidence="1">
    <location>
        <begin position="28"/>
        <end position="55"/>
    </location>
</feature>
<dbReference type="InterPro" id="IPR010262">
    <property type="entry name" value="Arylsulfotransferase_bact"/>
</dbReference>
<gene>
    <name evidence="2" type="ORF">ACFSYS_07200</name>
</gene>
<dbReference type="PANTHER" id="PTHR35340:SF5">
    <property type="entry name" value="ASST-DOMAIN-CONTAINING PROTEIN"/>
    <property type="match status" value="1"/>
</dbReference>
<sequence>MRKLKFIFLFSLLISSCEKDDYHTLPEEPEQVGIPEETPGQTEVPDESGEENSVKEDPVSKILIYNEALIEDSYVLINNAASNRVYLIEKNNGKIIFEWDLPSGIGNDAELLPNGNLLVALTDDDPAYTFGGFGGRMAIIDPQGEIVWDFKYSDEFSLSHHDLEILPNGNIIFIAWEKKTGDDLKEVGFTGDDEQVYAEKILEINPNLNEIVWEWNVWDHLIQDRDTTSQNFGVISERPMKVNINYEDALKDGDYKGDIFHANALEYDEENNLIYLSVNYFSEVWVIDHSTTTAEASSSKGGNYDKGGDLVYRFGNPEAYNGSGERLFFHNHNPNLVAGGNSLLVYSNGIPSVDPHSTVYELKIPEIFNLETAGTNELEILWSFSDPDLFSAKVSGAYRLANGNTLITQGTFGFWEVTNTKEVVWKYKGEGFFWRGYPYSKESDAIKNLGI</sequence>
<comment type="caution">
    <text evidence="2">The sequence shown here is derived from an EMBL/GenBank/DDBJ whole genome shotgun (WGS) entry which is preliminary data.</text>
</comment>
<dbReference type="Pfam" id="PF05935">
    <property type="entry name" value="Arylsulfotrans"/>
    <property type="match status" value="1"/>
</dbReference>
<dbReference type="PROSITE" id="PS51257">
    <property type="entry name" value="PROKAR_LIPOPROTEIN"/>
    <property type="match status" value="1"/>
</dbReference>
<proteinExistence type="predicted"/>
<organism evidence="2 3">
    <name type="scientific">Christiangramia antarctica</name>
    <dbReference type="NCBI Taxonomy" id="2058158"/>
    <lineage>
        <taxon>Bacteria</taxon>
        <taxon>Pseudomonadati</taxon>
        <taxon>Bacteroidota</taxon>
        <taxon>Flavobacteriia</taxon>
        <taxon>Flavobacteriales</taxon>
        <taxon>Flavobacteriaceae</taxon>
        <taxon>Christiangramia</taxon>
    </lineage>
</organism>
<dbReference type="RefSeq" id="WP_251741288.1">
    <property type="nucleotide sequence ID" value="NZ_JBHUOJ010000012.1"/>
</dbReference>
<name>A0ABW5X3U7_9FLAO</name>